<name>A0AAV6U8X2_9ARAC</name>
<evidence type="ECO:0000313" key="3">
    <source>
        <dbReference type="Proteomes" id="UP000827092"/>
    </source>
</evidence>
<feature type="region of interest" description="Disordered" evidence="1">
    <location>
        <begin position="87"/>
        <end position="222"/>
    </location>
</feature>
<evidence type="ECO:0000313" key="2">
    <source>
        <dbReference type="EMBL" id="KAG8180529.1"/>
    </source>
</evidence>
<reference evidence="2 3" key="1">
    <citation type="journal article" date="2022" name="Nat. Ecol. Evol.">
        <title>A masculinizing supergene underlies an exaggerated male reproductive morph in a spider.</title>
        <authorList>
            <person name="Hendrickx F."/>
            <person name="De Corte Z."/>
            <person name="Sonet G."/>
            <person name="Van Belleghem S.M."/>
            <person name="Kostlbacher S."/>
            <person name="Vangestel C."/>
        </authorList>
    </citation>
    <scope>NUCLEOTIDE SEQUENCE [LARGE SCALE GENOMIC DNA]</scope>
    <source>
        <strain evidence="2">W744_W776</strain>
    </source>
</reference>
<gene>
    <name evidence="2" type="ORF">JTE90_018149</name>
</gene>
<accession>A0AAV6U8X2</accession>
<feature type="non-terminal residue" evidence="2">
    <location>
        <position position="1"/>
    </location>
</feature>
<organism evidence="2 3">
    <name type="scientific">Oedothorax gibbosus</name>
    <dbReference type="NCBI Taxonomy" id="931172"/>
    <lineage>
        <taxon>Eukaryota</taxon>
        <taxon>Metazoa</taxon>
        <taxon>Ecdysozoa</taxon>
        <taxon>Arthropoda</taxon>
        <taxon>Chelicerata</taxon>
        <taxon>Arachnida</taxon>
        <taxon>Araneae</taxon>
        <taxon>Araneomorphae</taxon>
        <taxon>Entelegynae</taxon>
        <taxon>Araneoidea</taxon>
        <taxon>Linyphiidae</taxon>
        <taxon>Erigoninae</taxon>
        <taxon>Oedothorax</taxon>
    </lineage>
</organism>
<feature type="region of interest" description="Disordered" evidence="1">
    <location>
        <begin position="1"/>
        <end position="72"/>
    </location>
</feature>
<sequence length="222" mass="23622">PHPVMKTLPGTPPPVASRTRGKTVPHDPPVTPPGAPQPPPVTMEPPSDSVPVPVTHTASSPGPKNSPSSPLLDENWSLVFSWSLSQRANYSRSETPRLPSRSIPSSETEQAQKITLPLPTLVPGSPPYPATPPALLPVCPRSPSPTPATAPGVNTSWSLAFNPPPLLRGHAGTPAERDPPQRRKGVHNTAEDPHSTTPPSPLPRMRAPEWLPTRPHLIGDRS</sequence>
<keyword evidence="3" id="KW-1185">Reference proteome</keyword>
<feature type="compositionally biased region" description="Low complexity" evidence="1">
    <location>
        <begin position="59"/>
        <end position="70"/>
    </location>
</feature>
<dbReference type="Proteomes" id="UP000827092">
    <property type="component" value="Unassembled WGS sequence"/>
</dbReference>
<dbReference type="EMBL" id="JAFNEN010000559">
    <property type="protein sequence ID" value="KAG8180529.1"/>
    <property type="molecule type" value="Genomic_DNA"/>
</dbReference>
<protein>
    <submittedName>
        <fullName evidence="2">Uncharacterized protein</fullName>
    </submittedName>
</protein>
<dbReference type="AlphaFoldDB" id="A0AAV6U8X2"/>
<feature type="compositionally biased region" description="Pro residues" evidence="1">
    <location>
        <begin position="26"/>
        <end position="43"/>
    </location>
</feature>
<feature type="compositionally biased region" description="Pro residues" evidence="1">
    <location>
        <begin position="124"/>
        <end position="148"/>
    </location>
</feature>
<comment type="caution">
    <text evidence="2">The sequence shown here is derived from an EMBL/GenBank/DDBJ whole genome shotgun (WGS) entry which is preliminary data.</text>
</comment>
<evidence type="ECO:0000256" key="1">
    <source>
        <dbReference type="SAM" id="MobiDB-lite"/>
    </source>
</evidence>
<proteinExistence type="predicted"/>
<feature type="compositionally biased region" description="Polar residues" evidence="1">
    <location>
        <begin position="102"/>
        <end position="113"/>
    </location>
</feature>